<evidence type="ECO:0000313" key="5">
    <source>
        <dbReference type="Proteomes" id="UP001183607"/>
    </source>
</evidence>
<dbReference type="NCBIfam" id="TIGR03084">
    <property type="entry name" value="TIGR03084 family metal-binding protein"/>
    <property type="match status" value="1"/>
</dbReference>
<dbReference type="InterPro" id="IPR024344">
    <property type="entry name" value="MDMPI_metal-binding"/>
</dbReference>
<reference evidence="5" key="1">
    <citation type="submission" date="2023-07" db="EMBL/GenBank/DDBJ databases">
        <title>30 novel species of actinomycetes from the DSMZ collection.</title>
        <authorList>
            <person name="Nouioui I."/>
        </authorList>
    </citation>
    <scope>NUCLEOTIDE SEQUENCE [LARGE SCALE GENOMIC DNA]</scope>
    <source>
        <strain evidence="5">DSM 41982</strain>
    </source>
</reference>
<comment type="caution">
    <text evidence="4">The sequence shown here is derived from an EMBL/GenBank/DDBJ whole genome shotgun (WGS) entry which is preliminary data.</text>
</comment>
<dbReference type="Gene3D" id="1.20.120.450">
    <property type="entry name" value="dinb family like domain"/>
    <property type="match status" value="1"/>
</dbReference>
<evidence type="ECO:0000313" key="4">
    <source>
        <dbReference type="EMBL" id="MDT0418412.1"/>
    </source>
</evidence>
<protein>
    <submittedName>
        <fullName evidence="4">TIGR03084 family metal-binding protein</fullName>
    </submittedName>
</protein>
<dbReference type="Pfam" id="PF08608">
    <property type="entry name" value="Wyosine_form"/>
    <property type="match status" value="1"/>
</dbReference>
<organism evidence="4 5">
    <name type="scientific">Streptomyces evansiae</name>
    <dbReference type="NCBI Taxonomy" id="3075535"/>
    <lineage>
        <taxon>Bacteria</taxon>
        <taxon>Bacillati</taxon>
        <taxon>Actinomycetota</taxon>
        <taxon>Actinomycetes</taxon>
        <taxon>Kitasatosporales</taxon>
        <taxon>Streptomycetaceae</taxon>
        <taxon>Streptomyces</taxon>
    </lineage>
</organism>
<dbReference type="RefSeq" id="WP_043253890.1">
    <property type="nucleotide sequence ID" value="NZ_JAVRER010000044.1"/>
</dbReference>
<feature type="domain" description="tRNA wybutosine-synthesis" evidence="2">
    <location>
        <begin position="181"/>
        <end position="231"/>
    </location>
</feature>
<evidence type="ECO:0000259" key="3">
    <source>
        <dbReference type="Pfam" id="PF11716"/>
    </source>
</evidence>
<evidence type="ECO:0000259" key="2">
    <source>
        <dbReference type="Pfam" id="PF08608"/>
    </source>
</evidence>
<dbReference type="SUPFAM" id="SSF109854">
    <property type="entry name" value="DinB/YfiT-like putative metalloenzymes"/>
    <property type="match status" value="1"/>
</dbReference>
<dbReference type="Proteomes" id="UP001183607">
    <property type="component" value="Unassembled WGS sequence"/>
</dbReference>
<dbReference type="Pfam" id="PF11716">
    <property type="entry name" value="MDMPI_N"/>
    <property type="match status" value="1"/>
</dbReference>
<evidence type="ECO:0000256" key="1">
    <source>
        <dbReference type="SAM" id="MobiDB-lite"/>
    </source>
</evidence>
<name>A0ABD5ECW0_9ACTN</name>
<dbReference type="InterPro" id="IPR013917">
    <property type="entry name" value="tRNA_wybutosine-synth"/>
</dbReference>
<dbReference type="EMBL" id="JAVRER010000044">
    <property type="protein sequence ID" value="MDT0418412.1"/>
    <property type="molecule type" value="Genomic_DNA"/>
</dbReference>
<dbReference type="NCBIfam" id="TIGR03083">
    <property type="entry name" value="maleylpyruvate isomerase family mycothiol-dependent enzyme"/>
    <property type="match status" value="1"/>
</dbReference>
<gene>
    <name evidence="4" type="ORF">RM574_23285</name>
</gene>
<dbReference type="AlphaFoldDB" id="A0ABD5ECW0"/>
<dbReference type="InterPro" id="IPR017517">
    <property type="entry name" value="Maleyloyr_isom"/>
</dbReference>
<feature type="region of interest" description="Disordered" evidence="1">
    <location>
        <begin position="250"/>
        <end position="277"/>
    </location>
</feature>
<proteinExistence type="predicted"/>
<accession>A0ABD5ECW0</accession>
<dbReference type="InterPro" id="IPR034660">
    <property type="entry name" value="DinB/YfiT-like"/>
</dbReference>
<sequence>MVDPTALLTDLAEESAALDRVVAGLPATAWERETPSPGWTVAHQIAHLAWTDHAALLAVTEPEEFAARLARVRPERLADEGAEEFRTAPAALLEGWRAGRTALAEALARVPGGTRIAWIGTRMAPASMVTARLMETWAHGQDVHDALSLTRPPTARLRHIAHLGFRTLGHGFATYGRPVPTAPVRVELAAPDGDTWAHGPADAANRVTGPALDFCLLVTQRRHRADLALTATGPVAAEWLDVAQAFAGPPGGGRRAGGGAGRLPGGGAGQGPVGAGA</sequence>
<feature type="domain" description="Mycothiol-dependent maleylpyruvate isomerase metal-binding" evidence="3">
    <location>
        <begin position="11"/>
        <end position="143"/>
    </location>
</feature>
<dbReference type="InterPro" id="IPR017518">
    <property type="entry name" value="CHP03084"/>
</dbReference>